<dbReference type="AlphaFoldDB" id="A0A238FJQ7"/>
<proteinExistence type="inferred from homology"/>
<evidence type="ECO:0000256" key="1">
    <source>
        <dbReference type="ARBA" id="ARBA00006547"/>
    </source>
</evidence>
<keyword evidence="3" id="KW-1185">Reference proteome</keyword>
<gene>
    <name evidence="2" type="ORF">BQ2448_6454</name>
</gene>
<dbReference type="GO" id="GO:0016407">
    <property type="term" value="F:acetyltransferase activity"/>
    <property type="evidence" value="ECO:0007669"/>
    <property type="project" value="InterPro"/>
</dbReference>
<reference evidence="3" key="1">
    <citation type="submission" date="2016-09" db="EMBL/GenBank/DDBJ databases">
        <authorList>
            <person name="Jeantristanb JTB J.-T."/>
            <person name="Ricardo R."/>
        </authorList>
    </citation>
    <scope>NUCLEOTIDE SEQUENCE [LARGE SCALE GENOMIC DNA]</scope>
</reference>
<dbReference type="InterPro" id="IPR038765">
    <property type="entry name" value="Papain-like_cys_pep_sf"/>
</dbReference>
<sequence>MAGNVSSNGMGTDAPTAHEATSYASEFQIGRFGRGDVAKYLARIGLDPSLYLDRKPSYELLSELQAAHLYSILFESTAVHIKDWTNDDAEIRLSGGETAALGEAAFNRLIGLHRGGYCFFLNSLFASLLRYFGFRVSEVAARVNYQVGQDPEVVGLRFKPTSHQYCVIDWEASKGERYLCDVGFWNSQSLIPIPFHDGATVQSPTPDGTFKLVQTTCLPGTESIQDLTPDPSPRWTVWNKVEATASTKDYWAPTYSFALATMGSADLEVLNYYSSHHADAAFVNFFVCSRLLQETGRRTTLYFREGMEHEGSRCARLHTTPTNDGDLEGRWIRMRVGPIKQVLRDEFGFQFPDGYAGN</sequence>
<organism evidence="2 3">
    <name type="scientific">Microbotryum intermedium</name>
    <dbReference type="NCBI Taxonomy" id="269621"/>
    <lineage>
        <taxon>Eukaryota</taxon>
        <taxon>Fungi</taxon>
        <taxon>Dikarya</taxon>
        <taxon>Basidiomycota</taxon>
        <taxon>Pucciniomycotina</taxon>
        <taxon>Microbotryomycetes</taxon>
        <taxon>Microbotryales</taxon>
        <taxon>Microbotryaceae</taxon>
        <taxon>Microbotryum</taxon>
    </lineage>
</organism>
<dbReference type="SUPFAM" id="SSF54001">
    <property type="entry name" value="Cysteine proteinases"/>
    <property type="match status" value="1"/>
</dbReference>
<dbReference type="PANTHER" id="PTHR11786">
    <property type="entry name" value="N-HYDROXYARYLAMINE O-ACETYLTRANSFERASE"/>
    <property type="match status" value="1"/>
</dbReference>
<evidence type="ECO:0000313" key="3">
    <source>
        <dbReference type="Proteomes" id="UP000198372"/>
    </source>
</evidence>
<comment type="similarity">
    <text evidence="1">Belongs to the arylamine N-acetyltransferase family.</text>
</comment>
<dbReference type="STRING" id="269621.A0A238FJQ7"/>
<protein>
    <submittedName>
        <fullName evidence="2">BQ2448_6454 protein</fullName>
    </submittedName>
</protein>
<dbReference type="InterPro" id="IPR001447">
    <property type="entry name" value="Arylamine_N-AcTrfase"/>
</dbReference>
<name>A0A238FJQ7_9BASI</name>
<dbReference type="Proteomes" id="UP000198372">
    <property type="component" value="Unassembled WGS sequence"/>
</dbReference>
<evidence type="ECO:0000313" key="2">
    <source>
        <dbReference type="EMBL" id="SCV74022.1"/>
    </source>
</evidence>
<dbReference type="Gene3D" id="3.30.2140.20">
    <property type="match status" value="1"/>
</dbReference>
<dbReference type="InterPro" id="IPR053710">
    <property type="entry name" value="Arylamine_NAT_domain_sf"/>
</dbReference>
<dbReference type="OrthoDB" id="10260017at2759"/>
<dbReference type="EMBL" id="FMSP01000020">
    <property type="protein sequence ID" value="SCV74022.1"/>
    <property type="molecule type" value="Genomic_DNA"/>
</dbReference>
<accession>A0A238FJQ7</accession>
<dbReference type="PANTHER" id="PTHR11786:SF0">
    <property type="entry name" value="ARYLAMINE N-ACETYLTRANSFERASE 4-RELATED"/>
    <property type="match status" value="1"/>
</dbReference>
<dbReference type="Pfam" id="PF00797">
    <property type="entry name" value="Acetyltransf_2"/>
    <property type="match status" value="1"/>
</dbReference>